<comment type="caution">
    <text evidence="1">The sequence shown here is derived from an EMBL/GenBank/DDBJ whole genome shotgun (WGS) entry which is preliminary data.</text>
</comment>
<keyword evidence="2" id="KW-1185">Reference proteome</keyword>
<dbReference type="PROSITE" id="PS51257">
    <property type="entry name" value="PROKAR_LIPOPROTEIN"/>
    <property type="match status" value="1"/>
</dbReference>
<proteinExistence type="predicted"/>
<dbReference type="Proteomes" id="UP001240171">
    <property type="component" value="Unassembled WGS sequence"/>
</dbReference>
<evidence type="ECO:0000313" key="2">
    <source>
        <dbReference type="Proteomes" id="UP001240171"/>
    </source>
</evidence>
<dbReference type="EMBL" id="JAUQTB010000007">
    <property type="protein sequence ID" value="MDO7907393.1"/>
    <property type="molecule type" value="Genomic_DNA"/>
</dbReference>
<reference evidence="1 2" key="1">
    <citation type="submission" date="2023-07" db="EMBL/GenBank/DDBJ databases">
        <title>Paenibacillus sp. JX-17 nov. isolated from soil.</title>
        <authorList>
            <person name="Wan Y."/>
            <person name="Liu B."/>
        </authorList>
    </citation>
    <scope>NUCLEOTIDE SEQUENCE [LARGE SCALE GENOMIC DNA]</scope>
    <source>
        <strain evidence="1 2">JX-17</strain>
    </source>
</reference>
<name>A0ABT9CIE5_9BACL</name>
<sequence length="184" mass="20430">MRKPALLLGVLVLLLVLAGCGGKEDKIRVFIIDNAGDPSAIQEQLQKKLQDKLGSEPQVEVSTSALYDKQKIFLEYAAKENDIFILPEEDMKMYAQQGSSQPLEDTFDAKAYPEGYFKGGVFSNDDSKANDDGMVMEEHLFAIPVSKMKMFKDLQYAQKGLLATVTISSEHSEDAKKVLKAMTE</sequence>
<dbReference type="Gene3D" id="3.40.190.10">
    <property type="entry name" value="Periplasmic binding protein-like II"/>
    <property type="match status" value="1"/>
</dbReference>
<dbReference type="RefSeq" id="WP_305024603.1">
    <property type="nucleotide sequence ID" value="NZ_JAUQTB010000007.1"/>
</dbReference>
<accession>A0ABT9CIE5</accession>
<organism evidence="1 2">
    <name type="scientific">Paenibacillus lacisoli</name>
    <dbReference type="NCBI Taxonomy" id="3064525"/>
    <lineage>
        <taxon>Bacteria</taxon>
        <taxon>Bacillati</taxon>
        <taxon>Bacillota</taxon>
        <taxon>Bacilli</taxon>
        <taxon>Bacillales</taxon>
        <taxon>Paenibacillaceae</taxon>
        <taxon>Paenibacillus</taxon>
    </lineage>
</organism>
<protein>
    <submittedName>
        <fullName evidence="1">Uncharacterized protein</fullName>
    </submittedName>
</protein>
<gene>
    <name evidence="1" type="ORF">Q5741_13350</name>
</gene>
<evidence type="ECO:0000313" key="1">
    <source>
        <dbReference type="EMBL" id="MDO7907393.1"/>
    </source>
</evidence>